<keyword evidence="5" id="KW-0223">Dioxygenase</keyword>
<feature type="domain" description="Fe2OG dioxygenase" evidence="9">
    <location>
        <begin position="219"/>
        <end position="318"/>
    </location>
</feature>
<evidence type="ECO:0000259" key="9">
    <source>
        <dbReference type="PROSITE" id="PS51471"/>
    </source>
</evidence>
<evidence type="ECO:0000256" key="2">
    <source>
        <dbReference type="ARBA" id="ARBA00022723"/>
    </source>
</evidence>
<reference evidence="10 11" key="1">
    <citation type="submission" date="2020-08" db="EMBL/GenBank/DDBJ databases">
        <title>Genomic Encyclopedia of Type Strains, Phase IV (KMG-IV): sequencing the most valuable type-strain genomes for metagenomic binning, comparative biology and taxonomic classification.</title>
        <authorList>
            <person name="Goeker M."/>
        </authorList>
    </citation>
    <scope>NUCLEOTIDE SEQUENCE [LARGE SCALE GENOMIC DNA]</scope>
    <source>
        <strain evidence="10 11">DSM 19512</strain>
    </source>
</reference>
<dbReference type="InterPro" id="IPR044862">
    <property type="entry name" value="Pro_4_hyd_alph_FE2OG_OXY"/>
</dbReference>
<dbReference type="EMBL" id="JACIDH010000001">
    <property type="protein sequence ID" value="MBB3878092.1"/>
    <property type="molecule type" value="Genomic_DNA"/>
</dbReference>
<dbReference type="GO" id="GO:0004656">
    <property type="term" value="F:procollagen-proline 4-dioxygenase activity"/>
    <property type="evidence" value="ECO:0007669"/>
    <property type="project" value="UniProtKB-EC"/>
</dbReference>
<dbReference type="PANTHER" id="PTHR10869:SF246">
    <property type="entry name" value="TRANSMEMBRANE PROLYL 4-HYDROXYLASE"/>
    <property type="match status" value="1"/>
</dbReference>
<comment type="caution">
    <text evidence="10">The sequence shown here is derived from an EMBL/GenBank/DDBJ whole genome shotgun (WGS) entry which is preliminary data.</text>
</comment>
<evidence type="ECO:0000256" key="8">
    <source>
        <dbReference type="ARBA" id="ARBA00023180"/>
    </source>
</evidence>
<keyword evidence="2" id="KW-0479">Metal-binding</keyword>
<dbReference type="Gene3D" id="2.60.120.620">
    <property type="entry name" value="q2cbj1_9rhob like domain"/>
    <property type="match status" value="1"/>
</dbReference>
<evidence type="ECO:0000256" key="6">
    <source>
        <dbReference type="ARBA" id="ARBA00023002"/>
    </source>
</evidence>
<dbReference type="GO" id="GO:0031418">
    <property type="term" value="F:L-ascorbic acid binding"/>
    <property type="evidence" value="ECO:0007669"/>
    <property type="project" value="UniProtKB-KW"/>
</dbReference>
<keyword evidence="7" id="KW-0408">Iron</keyword>
<keyword evidence="6 10" id="KW-0560">Oxidoreductase</keyword>
<protein>
    <submittedName>
        <fullName evidence="10">Prolyl 4-hydroxylase</fullName>
        <ecNumber evidence="10">1.14.11.2</ecNumber>
    </submittedName>
</protein>
<keyword evidence="3" id="KW-0256">Endoplasmic reticulum</keyword>
<evidence type="ECO:0000256" key="3">
    <source>
        <dbReference type="ARBA" id="ARBA00022824"/>
    </source>
</evidence>
<gene>
    <name evidence="10" type="ORF">GGR48_000495</name>
</gene>
<dbReference type="GO" id="GO:0005506">
    <property type="term" value="F:iron ion binding"/>
    <property type="evidence" value="ECO:0007669"/>
    <property type="project" value="InterPro"/>
</dbReference>
<evidence type="ECO:0000256" key="5">
    <source>
        <dbReference type="ARBA" id="ARBA00022964"/>
    </source>
</evidence>
<dbReference type="PROSITE" id="PS51471">
    <property type="entry name" value="FE2OG_OXY"/>
    <property type="match status" value="1"/>
</dbReference>
<name>A0A7W6A7K5_9SPHN</name>
<proteinExistence type="predicted"/>
<dbReference type="RefSeq" id="WP_206362541.1">
    <property type="nucleotide sequence ID" value="NZ_JACIDH010000001.1"/>
</dbReference>
<dbReference type="Gene3D" id="1.25.40.10">
    <property type="entry name" value="Tetratricopeptide repeat domain"/>
    <property type="match status" value="1"/>
</dbReference>
<dbReference type="AlphaFoldDB" id="A0A7W6A7K5"/>
<dbReference type="InterPro" id="IPR045054">
    <property type="entry name" value="P4HA-like"/>
</dbReference>
<keyword evidence="8" id="KW-0325">Glycoprotein</keyword>
<sequence>MATSPPNDPVSTARDLLQRARGNDALTTLQRAAGTGNIEAWYELALWRLIGHPVARDLPAARQALSMAAKGGHADAAMMLIALTANGSGGRIDWSGALNLLKREAQHHAHAAAVLKLVNANNLTEDGYPQQKLERQHLTDNGSVYYIPRFLSHNECDHIARAGADLFEPARVIDPATGRNIPHPIRTSDVAVIGPVREDLAIRSINLRIAHETDTAVDQGEALTLLRYAPRQQFRLHSDIIPGTRNQRICTAILYLNEGFVGGQTRFPDHDLDITPRRGGALIFQNVLEDGRPDSKARHAGLPVSKGAKWIATRWIRAKSFDPWMGPE</sequence>
<evidence type="ECO:0000256" key="1">
    <source>
        <dbReference type="ARBA" id="ARBA00001961"/>
    </source>
</evidence>
<dbReference type="Proteomes" id="UP000538670">
    <property type="component" value="Unassembled WGS sequence"/>
</dbReference>
<dbReference type="SMART" id="SM00702">
    <property type="entry name" value="P4Hc"/>
    <property type="match status" value="1"/>
</dbReference>
<dbReference type="InterPro" id="IPR011990">
    <property type="entry name" value="TPR-like_helical_dom_sf"/>
</dbReference>
<evidence type="ECO:0000313" key="11">
    <source>
        <dbReference type="Proteomes" id="UP000538670"/>
    </source>
</evidence>
<evidence type="ECO:0000256" key="7">
    <source>
        <dbReference type="ARBA" id="ARBA00023004"/>
    </source>
</evidence>
<dbReference type="SUPFAM" id="SSF81901">
    <property type="entry name" value="HCP-like"/>
    <property type="match status" value="1"/>
</dbReference>
<evidence type="ECO:0000313" key="10">
    <source>
        <dbReference type="EMBL" id="MBB3878092.1"/>
    </source>
</evidence>
<dbReference type="PANTHER" id="PTHR10869">
    <property type="entry name" value="PROLYL 4-HYDROXYLASE ALPHA SUBUNIT"/>
    <property type="match status" value="1"/>
</dbReference>
<comment type="cofactor">
    <cofactor evidence="1">
        <name>L-ascorbate</name>
        <dbReference type="ChEBI" id="CHEBI:38290"/>
    </cofactor>
</comment>
<evidence type="ECO:0000256" key="4">
    <source>
        <dbReference type="ARBA" id="ARBA00022896"/>
    </source>
</evidence>
<dbReference type="EC" id="1.14.11.2" evidence="10"/>
<dbReference type="Pfam" id="PF13640">
    <property type="entry name" value="2OG-FeII_Oxy_3"/>
    <property type="match status" value="1"/>
</dbReference>
<dbReference type="InterPro" id="IPR006620">
    <property type="entry name" value="Pro_4_hyd_alph"/>
</dbReference>
<keyword evidence="4" id="KW-0847">Vitamin C</keyword>
<keyword evidence="11" id="KW-1185">Reference proteome</keyword>
<dbReference type="InterPro" id="IPR005123">
    <property type="entry name" value="Oxoglu/Fe-dep_dioxygenase_dom"/>
</dbReference>
<organism evidence="10 11">
    <name type="scientific">Sphingomonas pseudosanguinis</name>
    <dbReference type="NCBI Taxonomy" id="413712"/>
    <lineage>
        <taxon>Bacteria</taxon>
        <taxon>Pseudomonadati</taxon>
        <taxon>Pseudomonadota</taxon>
        <taxon>Alphaproteobacteria</taxon>
        <taxon>Sphingomonadales</taxon>
        <taxon>Sphingomonadaceae</taxon>
        <taxon>Sphingomonas</taxon>
    </lineage>
</organism>
<accession>A0A7W6A7K5</accession>